<keyword evidence="3" id="KW-1185">Reference proteome</keyword>
<keyword evidence="1" id="KW-0732">Signal</keyword>
<dbReference type="EMBL" id="RKHR01000003">
    <property type="protein sequence ID" value="ROS04838.1"/>
    <property type="molecule type" value="Genomic_DNA"/>
</dbReference>
<feature type="signal peptide" evidence="1">
    <location>
        <begin position="1"/>
        <end position="20"/>
    </location>
</feature>
<dbReference type="RefSeq" id="WP_123710803.1">
    <property type="nucleotide sequence ID" value="NZ_RKHR01000003.1"/>
</dbReference>
<sequence>MRMRTLIFWSFLASADTAFGACETPKSPEIADGLTATKIEMVESKKMVSHYLKSSKEYLACLKAAEALDEIEKPKIQGGYTENSEKYVSAVSEMSRVKDAFMHQVSLFKSR</sequence>
<dbReference type="AlphaFoldDB" id="A0A3N2DYE0"/>
<feature type="chain" id="PRO_5018312496" evidence="1">
    <location>
        <begin position="21"/>
        <end position="111"/>
    </location>
</feature>
<proteinExistence type="predicted"/>
<name>A0A3N2DYE0_9GAMM</name>
<accession>A0A3N2DYE0</accession>
<protein>
    <submittedName>
        <fullName evidence="2">Uncharacterized protein</fullName>
    </submittedName>
</protein>
<organism evidence="2 3">
    <name type="scientific">Sinobacterium caligoides</name>
    <dbReference type="NCBI Taxonomy" id="933926"/>
    <lineage>
        <taxon>Bacteria</taxon>
        <taxon>Pseudomonadati</taxon>
        <taxon>Pseudomonadota</taxon>
        <taxon>Gammaproteobacteria</taxon>
        <taxon>Cellvibrionales</taxon>
        <taxon>Spongiibacteraceae</taxon>
        <taxon>Sinobacterium</taxon>
    </lineage>
</organism>
<dbReference type="Proteomes" id="UP000275394">
    <property type="component" value="Unassembled WGS sequence"/>
</dbReference>
<reference evidence="2 3" key="1">
    <citation type="submission" date="2018-11" db="EMBL/GenBank/DDBJ databases">
        <title>Genomic Encyclopedia of Type Strains, Phase IV (KMG-IV): sequencing the most valuable type-strain genomes for metagenomic binning, comparative biology and taxonomic classification.</title>
        <authorList>
            <person name="Goeker M."/>
        </authorList>
    </citation>
    <scope>NUCLEOTIDE SEQUENCE [LARGE SCALE GENOMIC DNA]</scope>
    <source>
        <strain evidence="2 3">DSM 100316</strain>
    </source>
</reference>
<evidence type="ECO:0000256" key="1">
    <source>
        <dbReference type="SAM" id="SignalP"/>
    </source>
</evidence>
<comment type="caution">
    <text evidence="2">The sequence shown here is derived from an EMBL/GenBank/DDBJ whole genome shotgun (WGS) entry which is preliminary data.</text>
</comment>
<gene>
    <name evidence="2" type="ORF">EDC56_0352</name>
</gene>
<evidence type="ECO:0000313" key="2">
    <source>
        <dbReference type="EMBL" id="ROS04838.1"/>
    </source>
</evidence>
<evidence type="ECO:0000313" key="3">
    <source>
        <dbReference type="Proteomes" id="UP000275394"/>
    </source>
</evidence>